<dbReference type="InterPro" id="IPR036259">
    <property type="entry name" value="MFS_trans_sf"/>
</dbReference>
<dbReference type="InterPro" id="IPR050189">
    <property type="entry name" value="MFS_Efflux_Transporters"/>
</dbReference>
<dbReference type="EMBL" id="JAZGQK010000002">
    <property type="protein sequence ID" value="MEE6257345.1"/>
    <property type="molecule type" value="Genomic_DNA"/>
</dbReference>
<keyword evidence="10" id="KW-1185">Reference proteome</keyword>
<feature type="transmembrane region" description="Helical" evidence="7">
    <location>
        <begin position="174"/>
        <end position="192"/>
    </location>
</feature>
<evidence type="ECO:0000313" key="10">
    <source>
        <dbReference type="Proteomes" id="UP001332243"/>
    </source>
</evidence>
<dbReference type="PANTHER" id="PTHR43124">
    <property type="entry name" value="PURINE EFFLUX PUMP PBUE"/>
    <property type="match status" value="1"/>
</dbReference>
<feature type="transmembrane region" description="Helical" evidence="7">
    <location>
        <begin position="268"/>
        <end position="295"/>
    </location>
</feature>
<feature type="domain" description="Major facilitator superfamily (MFS) profile" evidence="8">
    <location>
        <begin position="17"/>
        <end position="454"/>
    </location>
</feature>
<keyword evidence="3 7" id="KW-0812">Transmembrane</keyword>
<keyword evidence="4 7" id="KW-1133">Transmembrane helix</keyword>
<dbReference type="PRINTS" id="PR01035">
    <property type="entry name" value="TCRTETA"/>
</dbReference>
<dbReference type="RefSeq" id="WP_331212650.1">
    <property type="nucleotide sequence ID" value="NZ_JAZGQK010000002.1"/>
</dbReference>
<accession>A0ABU7RLJ7</accession>
<dbReference type="PROSITE" id="PS50850">
    <property type="entry name" value="MFS"/>
    <property type="match status" value="1"/>
</dbReference>
<evidence type="ECO:0000256" key="2">
    <source>
        <dbReference type="ARBA" id="ARBA00022475"/>
    </source>
</evidence>
<dbReference type="InterPro" id="IPR001958">
    <property type="entry name" value="Tet-R_TetA/multi-R_MdtG-like"/>
</dbReference>
<dbReference type="PANTHER" id="PTHR43124:SF3">
    <property type="entry name" value="CHLORAMPHENICOL EFFLUX PUMP RV0191"/>
    <property type="match status" value="1"/>
</dbReference>
<feature type="transmembrane region" description="Helical" evidence="7">
    <location>
        <begin position="234"/>
        <end position="256"/>
    </location>
</feature>
<reference evidence="9 10" key="1">
    <citation type="submission" date="2024-01" db="EMBL/GenBank/DDBJ databases">
        <title>Genome insights into Plantactinospora sonchi sp. nov.</title>
        <authorList>
            <person name="Wang L."/>
        </authorList>
    </citation>
    <scope>NUCLEOTIDE SEQUENCE [LARGE SCALE GENOMIC DNA]</scope>
    <source>
        <strain evidence="9 10">NEAU-QY2</strain>
    </source>
</reference>
<feature type="transmembrane region" description="Helical" evidence="7">
    <location>
        <begin position="307"/>
        <end position="329"/>
    </location>
</feature>
<evidence type="ECO:0000256" key="5">
    <source>
        <dbReference type="ARBA" id="ARBA00023136"/>
    </source>
</evidence>
<evidence type="ECO:0000259" key="8">
    <source>
        <dbReference type="PROSITE" id="PS50850"/>
    </source>
</evidence>
<organism evidence="9 10">
    <name type="scientific">Plantactinospora sonchi</name>
    <dbReference type="NCBI Taxonomy" id="1544735"/>
    <lineage>
        <taxon>Bacteria</taxon>
        <taxon>Bacillati</taxon>
        <taxon>Actinomycetota</taxon>
        <taxon>Actinomycetes</taxon>
        <taxon>Micromonosporales</taxon>
        <taxon>Micromonosporaceae</taxon>
        <taxon>Plantactinospora</taxon>
    </lineage>
</organism>
<dbReference type="Pfam" id="PF07690">
    <property type="entry name" value="MFS_1"/>
    <property type="match status" value="1"/>
</dbReference>
<protein>
    <submittedName>
        <fullName evidence="9">MFS transporter</fullName>
    </submittedName>
</protein>
<feature type="region of interest" description="Disordered" evidence="6">
    <location>
        <begin position="468"/>
        <end position="497"/>
    </location>
</feature>
<evidence type="ECO:0000256" key="6">
    <source>
        <dbReference type="SAM" id="MobiDB-lite"/>
    </source>
</evidence>
<keyword evidence="2" id="KW-1003">Cell membrane</keyword>
<name>A0ABU7RLJ7_9ACTN</name>
<dbReference type="InterPro" id="IPR011701">
    <property type="entry name" value="MFS"/>
</dbReference>
<sequence>MPNGGTRPARGGGPVHRFYSVAVFVILASLDNVAIGLVPPLYDSIAPDLGVDRAAVGLVTAASFLVSALAAVGWAYVGDRSNRKRLLMIGTLLWAAGTAGSGVAPTYPVFLAAQVVAAIGLGAVGSVGFSVVTDLVTPRRRGLVLSFWGLSQGVGTLAGTLVGGILGAHDWRRPFLLLSAVGVAATLAYLLTYDIRRGQSEPELTGALAAGGDYDYRISRSDLPAILGRRTNRWLILQGLTAQVAFGSLVWLPALFRERAEDQGFSTATATVVGSVFAVLFQLGGVLSIVGGLIGDAVQRRTPRGRAMVAAIGVLAAVPFYLVLFFVPIRIDVPDGASAGTVVLAVLGSVLTEPTVGFSLLTALVALGLTSANSPNWFALIADVNPPEHRGTVYSLGNLVNGAGRALGNGLIGVAAQALRSAFPPPLNFAVGLAAFQLFFIPTGIMYWLASRTAPNDIQGVHELLTDRAEEVVPDQHPPRPGRTPGSGPDRPRRDQA</sequence>
<gene>
    <name evidence="9" type="ORF">V1633_02430</name>
</gene>
<evidence type="ECO:0000256" key="1">
    <source>
        <dbReference type="ARBA" id="ARBA00004651"/>
    </source>
</evidence>
<dbReference type="InterPro" id="IPR020846">
    <property type="entry name" value="MFS_dom"/>
</dbReference>
<keyword evidence="5 7" id="KW-0472">Membrane</keyword>
<proteinExistence type="predicted"/>
<dbReference type="Gene3D" id="1.20.1250.20">
    <property type="entry name" value="MFS general substrate transporter like domains"/>
    <property type="match status" value="1"/>
</dbReference>
<evidence type="ECO:0000256" key="4">
    <source>
        <dbReference type="ARBA" id="ARBA00022989"/>
    </source>
</evidence>
<evidence type="ECO:0000256" key="7">
    <source>
        <dbReference type="SAM" id="Phobius"/>
    </source>
</evidence>
<dbReference type="SUPFAM" id="SSF103473">
    <property type="entry name" value="MFS general substrate transporter"/>
    <property type="match status" value="1"/>
</dbReference>
<evidence type="ECO:0000313" key="9">
    <source>
        <dbReference type="EMBL" id="MEE6257345.1"/>
    </source>
</evidence>
<comment type="subcellular location">
    <subcellularLocation>
        <location evidence="1">Cell membrane</location>
        <topology evidence="1">Multi-pass membrane protein</topology>
    </subcellularLocation>
</comment>
<evidence type="ECO:0000256" key="3">
    <source>
        <dbReference type="ARBA" id="ARBA00022692"/>
    </source>
</evidence>
<dbReference type="Proteomes" id="UP001332243">
    <property type="component" value="Unassembled WGS sequence"/>
</dbReference>
<feature type="transmembrane region" description="Helical" evidence="7">
    <location>
        <begin position="86"/>
        <end position="104"/>
    </location>
</feature>
<feature type="transmembrane region" description="Helical" evidence="7">
    <location>
        <begin position="144"/>
        <end position="168"/>
    </location>
</feature>
<feature type="transmembrane region" description="Helical" evidence="7">
    <location>
        <begin position="54"/>
        <end position="77"/>
    </location>
</feature>
<feature type="transmembrane region" description="Helical" evidence="7">
    <location>
        <begin position="110"/>
        <end position="132"/>
    </location>
</feature>
<feature type="transmembrane region" description="Helical" evidence="7">
    <location>
        <begin position="21"/>
        <end position="42"/>
    </location>
</feature>
<comment type="caution">
    <text evidence="9">The sequence shown here is derived from an EMBL/GenBank/DDBJ whole genome shotgun (WGS) entry which is preliminary data.</text>
</comment>
<feature type="transmembrane region" description="Helical" evidence="7">
    <location>
        <begin position="427"/>
        <end position="449"/>
    </location>
</feature>